<dbReference type="InterPro" id="IPR023801">
    <property type="entry name" value="His_deacetylse_dom"/>
</dbReference>
<dbReference type="PANTHER" id="PTHR10625:SF19">
    <property type="entry name" value="HISTONE DEACETYLASE 12"/>
    <property type="match status" value="1"/>
</dbReference>
<gene>
    <name evidence="3" type="ORF">OV287_27580</name>
</gene>
<dbReference type="Gene3D" id="3.40.800.20">
    <property type="entry name" value="Histone deacetylase domain"/>
    <property type="match status" value="2"/>
</dbReference>
<dbReference type="EMBL" id="JAPNKA010000001">
    <property type="protein sequence ID" value="MCY1078243.1"/>
    <property type="molecule type" value="Genomic_DNA"/>
</dbReference>
<dbReference type="InterPro" id="IPR000286">
    <property type="entry name" value="HDACs"/>
</dbReference>
<dbReference type="Proteomes" id="UP001207654">
    <property type="component" value="Unassembled WGS sequence"/>
</dbReference>
<keyword evidence="4" id="KW-1185">Reference proteome</keyword>
<proteinExistence type="inferred from homology"/>
<name>A0ABT4A9B1_9BACT</name>
<evidence type="ECO:0000313" key="3">
    <source>
        <dbReference type="EMBL" id="MCY1078243.1"/>
    </source>
</evidence>
<evidence type="ECO:0000256" key="1">
    <source>
        <dbReference type="ARBA" id="ARBA00005947"/>
    </source>
</evidence>
<feature type="domain" description="Histone deacetylase" evidence="2">
    <location>
        <begin position="45"/>
        <end position="167"/>
    </location>
</feature>
<accession>A0ABT4A9B1</accession>
<comment type="similarity">
    <text evidence="1">Belongs to the histone deacetylase family.</text>
</comment>
<comment type="caution">
    <text evidence="3">The sequence shown here is derived from an EMBL/GenBank/DDBJ whole genome shotgun (WGS) entry which is preliminary data.</text>
</comment>
<dbReference type="PRINTS" id="PR01270">
    <property type="entry name" value="HDASUPER"/>
</dbReference>
<dbReference type="InterPro" id="IPR023696">
    <property type="entry name" value="Ureohydrolase_dom_sf"/>
</dbReference>
<dbReference type="InterPro" id="IPR037138">
    <property type="entry name" value="His_deacetylse_dom_sf"/>
</dbReference>
<sequence>MSSHALPVFYDPRQNASNPGSASPSAHKPAEAMASWWALGVPLEVHSFEPVRPEQFHAVHDPGYVDGIFAGTRKNGFHNTSIDVAESLRWTSGSFLAAARWVAAGAPVAVSPTSGFHHAGWSEGGGYCTFNGLMLAARAILEEGLADKVGILDLDMHYGDGTDSIILKLRLTQRIEHYTFGLSAVQHGPARDPSGTERWLTGLPEILDGFRTKGCQVLLYQAGADPHVDDPLGGVMTTEQMRRRDVIVFEKCRELGLPVAWNLAGGYQQPLRKVLELHDATLLACARTFGQVA</sequence>
<evidence type="ECO:0000313" key="4">
    <source>
        <dbReference type="Proteomes" id="UP001207654"/>
    </source>
</evidence>
<dbReference type="SUPFAM" id="SSF52768">
    <property type="entry name" value="Arginase/deacetylase"/>
    <property type="match status" value="1"/>
</dbReference>
<organism evidence="3 4">
    <name type="scientific">Archangium lansingense</name>
    <dbReference type="NCBI Taxonomy" id="2995310"/>
    <lineage>
        <taxon>Bacteria</taxon>
        <taxon>Pseudomonadati</taxon>
        <taxon>Myxococcota</taxon>
        <taxon>Myxococcia</taxon>
        <taxon>Myxococcales</taxon>
        <taxon>Cystobacterineae</taxon>
        <taxon>Archangiaceae</taxon>
        <taxon>Archangium</taxon>
    </lineage>
</organism>
<dbReference type="Pfam" id="PF00850">
    <property type="entry name" value="Hist_deacetyl"/>
    <property type="match status" value="1"/>
</dbReference>
<reference evidence="3 4" key="1">
    <citation type="submission" date="2022-11" db="EMBL/GenBank/DDBJ databases">
        <title>Minimal conservation of predation-associated metabolite biosynthetic gene clusters underscores biosynthetic potential of Myxococcota including descriptions for ten novel species: Archangium lansinium sp. nov., Myxococcus landrumus sp. nov., Nannocystis bai.</title>
        <authorList>
            <person name="Ahearne A."/>
            <person name="Stevens C."/>
            <person name="Phillips K."/>
        </authorList>
    </citation>
    <scope>NUCLEOTIDE SEQUENCE [LARGE SCALE GENOMIC DNA]</scope>
    <source>
        <strain evidence="3 4">MIWBW</strain>
    </source>
</reference>
<evidence type="ECO:0000259" key="2">
    <source>
        <dbReference type="Pfam" id="PF00850"/>
    </source>
</evidence>
<dbReference type="RefSeq" id="WP_267537032.1">
    <property type="nucleotide sequence ID" value="NZ_JAPNKA010000001.1"/>
</dbReference>
<protein>
    <recommendedName>
        <fullName evidence="2">Histone deacetylase domain-containing protein</fullName>
    </recommendedName>
</protein>
<dbReference type="PANTHER" id="PTHR10625">
    <property type="entry name" value="HISTONE DEACETYLASE HDAC1-RELATED"/>
    <property type="match status" value="1"/>
</dbReference>